<organism evidence="9 10">
    <name type="scientific">Mycolicibacterium gilvum (strain DSM 45189 / LMG 24558 / Spyr1)</name>
    <name type="common">Mycobacterium gilvum</name>
    <dbReference type="NCBI Taxonomy" id="278137"/>
    <lineage>
        <taxon>Bacteria</taxon>
        <taxon>Bacillati</taxon>
        <taxon>Actinomycetota</taxon>
        <taxon>Actinomycetes</taxon>
        <taxon>Mycobacteriales</taxon>
        <taxon>Mycobacteriaceae</taxon>
        <taxon>Mycolicibacterium</taxon>
    </lineage>
</organism>
<gene>
    <name evidence="9" type="ordered locus">Mspyr1_55400</name>
</gene>
<keyword evidence="7" id="KW-0472">Membrane</keyword>
<dbReference type="AlphaFoldDB" id="E6TPR9"/>
<dbReference type="HOGENOM" id="CLU_000288_63_44_11"/>
<keyword evidence="9" id="KW-0614">Plasmid</keyword>
<evidence type="ECO:0000256" key="5">
    <source>
        <dbReference type="ARBA" id="ARBA00022777"/>
    </source>
</evidence>
<keyword evidence="7" id="KW-0812">Transmembrane</keyword>
<keyword evidence="3" id="KW-0808">Transferase</keyword>
<name>E6TPR9_MYCSR</name>
<feature type="transmembrane region" description="Helical" evidence="7">
    <location>
        <begin position="337"/>
        <end position="357"/>
    </location>
</feature>
<evidence type="ECO:0000256" key="7">
    <source>
        <dbReference type="SAM" id="Phobius"/>
    </source>
</evidence>
<keyword evidence="4" id="KW-0547">Nucleotide-binding</keyword>
<evidence type="ECO:0000259" key="8">
    <source>
        <dbReference type="PROSITE" id="PS50011"/>
    </source>
</evidence>
<dbReference type="GO" id="GO:0080090">
    <property type="term" value="P:regulation of primary metabolic process"/>
    <property type="evidence" value="ECO:0007669"/>
    <property type="project" value="UniProtKB-ARBA"/>
</dbReference>
<evidence type="ECO:0000256" key="1">
    <source>
        <dbReference type="ARBA" id="ARBA00012513"/>
    </source>
</evidence>
<dbReference type="SMART" id="SM00220">
    <property type="entry name" value="S_TKc"/>
    <property type="match status" value="1"/>
</dbReference>
<dbReference type="EMBL" id="CP002386">
    <property type="protein sequence ID" value="ADU02038.1"/>
    <property type="molecule type" value="Genomic_DNA"/>
</dbReference>
<dbReference type="PROSITE" id="PS50011">
    <property type="entry name" value="PROTEIN_KINASE_DOM"/>
    <property type="match status" value="1"/>
</dbReference>
<dbReference type="PANTHER" id="PTHR43289">
    <property type="entry name" value="MITOGEN-ACTIVATED PROTEIN KINASE KINASE KINASE 20-RELATED"/>
    <property type="match status" value="1"/>
</dbReference>
<evidence type="ECO:0000313" key="9">
    <source>
        <dbReference type="EMBL" id="ADU02038.1"/>
    </source>
</evidence>
<evidence type="ECO:0000313" key="10">
    <source>
        <dbReference type="Proteomes" id="UP000008916"/>
    </source>
</evidence>
<dbReference type="KEGG" id="msp:Mspyr1_55400"/>
<keyword evidence="6" id="KW-0067">ATP-binding</keyword>
<dbReference type="Gene3D" id="1.10.510.10">
    <property type="entry name" value="Transferase(Phosphotransferase) domain 1"/>
    <property type="match status" value="1"/>
</dbReference>
<protein>
    <recommendedName>
        <fullName evidence="1">non-specific serine/threonine protein kinase</fullName>
        <ecNumber evidence="1">2.7.11.1</ecNumber>
    </recommendedName>
</protein>
<dbReference type="GO" id="GO:0004674">
    <property type="term" value="F:protein serine/threonine kinase activity"/>
    <property type="evidence" value="ECO:0007669"/>
    <property type="project" value="UniProtKB-KW"/>
</dbReference>
<dbReference type="EC" id="2.7.11.1" evidence="1"/>
<dbReference type="Gene3D" id="3.30.200.20">
    <property type="entry name" value="Phosphorylase Kinase, domain 1"/>
    <property type="match status" value="1"/>
</dbReference>
<keyword evidence="5 9" id="KW-0418">Kinase</keyword>
<dbReference type="InterPro" id="IPR008271">
    <property type="entry name" value="Ser/Thr_kinase_AS"/>
</dbReference>
<proteinExistence type="predicted"/>
<sequence>MTAPKGQPPPPTHIAGYRVERVLAVTAMATVYLVHSPTLPRREVLKVLQPEHANGDHVRAQFLHEADITAGLEHPNIVRVFSRGETDTGQLWIAMEYVEGTNAETALRDGQMTPERAVHIITEVARALDYAHSHGVVHQDIKPSNFLIAAQKLPGGLDRVVLTDFGAALSPHSRGAGDGPMSATLAYSAPEVITGTAALDGRADVYSLACTLFRLLTGEHPYPTDAGVGATVKAHLDTTPPRVSDRLSWASPQLDSVIAKALAKNPADRYPTAGDFAAAASAAFTLPPPPTITATATVTAPAPPPHTELGRAESHGAAADFISLLPHTRAVSQRRQLIAALAVAGVLIVALSVWLIGRGSDPPDTAPTAAPATTTAAPPAALEDLRRLLPSGYPADACTPAPSPDGATVITCGPNTDPGGPRSATYTLAGGPEALRTTFDQLVESTTVVVCPGNIQSPGPWRRNDTPAVTRGTVLCGLNNGRPRVVWTNDAQRLIADVQSGGPTDPRLDQLYAWWGTHS</sequence>
<feature type="domain" description="Protein kinase" evidence="8">
    <location>
        <begin position="17"/>
        <end position="284"/>
    </location>
</feature>
<dbReference type="InterPro" id="IPR000719">
    <property type="entry name" value="Prot_kinase_dom"/>
</dbReference>
<dbReference type="Proteomes" id="UP000008916">
    <property type="component" value="Plasmid pMSPYR101"/>
</dbReference>
<dbReference type="RefSeq" id="WP_013470247.1">
    <property type="nucleotide sequence ID" value="NC_014811.1"/>
</dbReference>
<evidence type="ECO:0000256" key="3">
    <source>
        <dbReference type="ARBA" id="ARBA00022679"/>
    </source>
</evidence>
<reference evidence="9 10" key="1">
    <citation type="journal article" date="2011" name="Stand. Genomic Sci.">
        <title>Complete genome sequence of Mycobacterium sp. strain (Spyr1) and reclassification to Mycobacterium gilvum Spyr1.</title>
        <authorList>
            <person name="Kallimanis A."/>
            <person name="Karabika E."/>
            <person name="Mavromatis K."/>
            <person name="Lapidus A."/>
            <person name="Labutti K.M."/>
            <person name="Liolios K."/>
            <person name="Ivanova N."/>
            <person name="Goodwin L."/>
            <person name="Woyke T."/>
            <person name="Velentzas A.D."/>
            <person name="Perisynakis A."/>
            <person name="Ouzounis C.C."/>
            <person name="Kyrpides N.C."/>
            <person name="Koukkou A.I."/>
            <person name="Drainas C."/>
        </authorList>
    </citation>
    <scope>NUCLEOTIDE SEQUENCE [LARGE SCALE GENOMIC DNA]</scope>
    <source>
        <strain evidence="10">DSM 45189 / LMG 24558 / Spyr1</strain>
    </source>
</reference>
<dbReference type="Pfam" id="PF00069">
    <property type="entry name" value="Pkinase"/>
    <property type="match status" value="1"/>
</dbReference>
<evidence type="ECO:0000256" key="4">
    <source>
        <dbReference type="ARBA" id="ARBA00022741"/>
    </source>
</evidence>
<dbReference type="InterPro" id="IPR011009">
    <property type="entry name" value="Kinase-like_dom_sf"/>
</dbReference>
<evidence type="ECO:0000256" key="2">
    <source>
        <dbReference type="ARBA" id="ARBA00022527"/>
    </source>
</evidence>
<keyword evidence="2 9" id="KW-0723">Serine/threonine-protein kinase</keyword>
<dbReference type="SUPFAM" id="SSF56112">
    <property type="entry name" value="Protein kinase-like (PK-like)"/>
    <property type="match status" value="1"/>
</dbReference>
<dbReference type="PROSITE" id="PS00108">
    <property type="entry name" value="PROTEIN_KINASE_ST"/>
    <property type="match status" value="1"/>
</dbReference>
<dbReference type="GO" id="GO:0005524">
    <property type="term" value="F:ATP binding"/>
    <property type="evidence" value="ECO:0007669"/>
    <property type="project" value="UniProtKB-KW"/>
</dbReference>
<geneLocation type="plasmid" evidence="9 10">
    <name>pMSPYR101</name>
</geneLocation>
<accession>E6TPR9</accession>
<dbReference type="PANTHER" id="PTHR43289:SF6">
    <property type="entry name" value="SERINE_THREONINE-PROTEIN KINASE NEKL-3"/>
    <property type="match status" value="1"/>
</dbReference>
<dbReference type="CDD" id="cd14014">
    <property type="entry name" value="STKc_PknB_like"/>
    <property type="match status" value="1"/>
</dbReference>
<evidence type="ECO:0000256" key="6">
    <source>
        <dbReference type="ARBA" id="ARBA00022840"/>
    </source>
</evidence>
<keyword evidence="10" id="KW-1185">Reference proteome</keyword>
<keyword evidence="7" id="KW-1133">Transmembrane helix</keyword>